<sequence length="79" mass="8670">MIDVHDLAPAQSTFCFPSRESNLACFGVSGARGKKSDNSPPWVKKPASRRKELFHPRRPSSNYHAGVAAPFPHGPLSLR</sequence>
<protein>
    <recommendedName>
        <fullName evidence="4">Ribosomal protein L2</fullName>
    </recommendedName>
</protein>
<dbReference type="EMBL" id="CAXIEN010000151">
    <property type="protein sequence ID" value="CAL1281946.1"/>
    <property type="molecule type" value="Genomic_DNA"/>
</dbReference>
<evidence type="ECO:0000256" key="1">
    <source>
        <dbReference type="SAM" id="MobiDB-lite"/>
    </source>
</evidence>
<organism evidence="2 3">
    <name type="scientific">Larinioides sclopetarius</name>
    <dbReference type="NCBI Taxonomy" id="280406"/>
    <lineage>
        <taxon>Eukaryota</taxon>
        <taxon>Metazoa</taxon>
        <taxon>Ecdysozoa</taxon>
        <taxon>Arthropoda</taxon>
        <taxon>Chelicerata</taxon>
        <taxon>Arachnida</taxon>
        <taxon>Araneae</taxon>
        <taxon>Araneomorphae</taxon>
        <taxon>Entelegynae</taxon>
        <taxon>Araneoidea</taxon>
        <taxon>Araneidae</taxon>
        <taxon>Larinioides</taxon>
    </lineage>
</organism>
<evidence type="ECO:0008006" key="4">
    <source>
        <dbReference type="Google" id="ProtNLM"/>
    </source>
</evidence>
<accession>A0AAV2AEE1</accession>
<gene>
    <name evidence="2" type="ORF">LARSCL_LOCUS11867</name>
</gene>
<evidence type="ECO:0000313" key="3">
    <source>
        <dbReference type="Proteomes" id="UP001497382"/>
    </source>
</evidence>
<dbReference type="Proteomes" id="UP001497382">
    <property type="component" value="Unassembled WGS sequence"/>
</dbReference>
<feature type="region of interest" description="Disordered" evidence="1">
    <location>
        <begin position="29"/>
        <end position="79"/>
    </location>
</feature>
<proteinExistence type="predicted"/>
<keyword evidence="3" id="KW-1185">Reference proteome</keyword>
<name>A0AAV2AEE1_9ARAC</name>
<dbReference type="AlphaFoldDB" id="A0AAV2AEE1"/>
<comment type="caution">
    <text evidence="2">The sequence shown here is derived from an EMBL/GenBank/DDBJ whole genome shotgun (WGS) entry which is preliminary data.</text>
</comment>
<evidence type="ECO:0000313" key="2">
    <source>
        <dbReference type="EMBL" id="CAL1281946.1"/>
    </source>
</evidence>
<reference evidence="2 3" key="1">
    <citation type="submission" date="2024-04" db="EMBL/GenBank/DDBJ databases">
        <authorList>
            <person name="Rising A."/>
            <person name="Reimegard J."/>
            <person name="Sonavane S."/>
            <person name="Akerstrom W."/>
            <person name="Nylinder S."/>
            <person name="Hedman E."/>
            <person name="Kallberg Y."/>
        </authorList>
    </citation>
    <scope>NUCLEOTIDE SEQUENCE [LARGE SCALE GENOMIC DNA]</scope>
</reference>